<protein>
    <submittedName>
        <fullName evidence="1">Uncharacterized protein</fullName>
    </submittedName>
</protein>
<proteinExistence type="predicted"/>
<dbReference type="AlphaFoldDB" id="A0ABD1YFA3"/>
<dbReference type="Proteomes" id="UP001605036">
    <property type="component" value="Unassembled WGS sequence"/>
</dbReference>
<keyword evidence="2" id="KW-1185">Reference proteome</keyword>
<sequence>MALSEVAAMGTNIITVAQSVKDHGENWYKQSTGWEKFPSQLTDLRQKHASLISILTRSGIVFETADTTLLEHMIILHNQLDVEESRLDRMSGGCFSCCFPKVTGFPSKIGSGMQNVLDGFDKILQKFDHLRSLSIRAMSKRISNAEDMKH</sequence>
<accession>A0ABD1YFA3</accession>
<evidence type="ECO:0000313" key="2">
    <source>
        <dbReference type="Proteomes" id="UP001605036"/>
    </source>
</evidence>
<dbReference type="EMBL" id="JBHFFA010000004">
    <property type="protein sequence ID" value="KAL2629461.1"/>
    <property type="molecule type" value="Genomic_DNA"/>
</dbReference>
<gene>
    <name evidence="1" type="ORF">R1flu_014147</name>
</gene>
<organism evidence="1 2">
    <name type="scientific">Riccia fluitans</name>
    <dbReference type="NCBI Taxonomy" id="41844"/>
    <lineage>
        <taxon>Eukaryota</taxon>
        <taxon>Viridiplantae</taxon>
        <taxon>Streptophyta</taxon>
        <taxon>Embryophyta</taxon>
        <taxon>Marchantiophyta</taxon>
        <taxon>Marchantiopsida</taxon>
        <taxon>Marchantiidae</taxon>
        <taxon>Marchantiales</taxon>
        <taxon>Ricciaceae</taxon>
        <taxon>Riccia</taxon>
    </lineage>
</organism>
<name>A0ABD1YFA3_9MARC</name>
<reference evidence="1 2" key="1">
    <citation type="submission" date="2024-09" db="EMBL/GenBank/DDBJ databases">
        <title>Chromosome-scale assembly of Riccia fluitans.</title>
        <authorList>
            <person name="Paukszto L."/>
            <person name="Sawicki J."/>
            <person name="Karawczyk K."/>
            <person name="Piernik-Szablinska J."/>
            <person name="Szczecinska M."/>
            <person name="Mazdziarz M."/>
        </authorList>
    </citation>
    <scope>NUCLEOTIDE SEQUENCE [LARGE SCALE GENOMIC DNA]</scope>
    <source>
        <strain evidence="1">Rf_01</strain>
        <tissue evidence="1">Aerial parts of the thallus</tissue>
    </source>
</reference>
<comment type="caution">
    <text evidence="1">The sequence shown here is derived from an EMBL/GenBank/DDBJ whole genome shotgun (WGS) entry which is preliminary data.</text>
</comment>
<evidence type="ECO:0000313" key="1">
    <source>
        <dbReference type="EMBL" id="KAL2629461.1"/>
    </source>
</evidence>